<evidence type="ECO:0000256" key="2">
    <source>
        <dbReference type="ARBA" id="ARBA00069885"/>
    </source>
</evidence>
<organism evidence="4 5">
    <name type="scientific">Edwardsiella tarda</name>
    <dbReference type="NCBI Taxonomy" id="636"/>
    <lineage>
        <taxon>Bacteria</taxon>
        <taxon>Pseudomonadati</taxon>
        <taxon>Pseudomonadota</taxon>
        <taxon>Gammaproteobacteria</taxon>
        <taxon>Enterobacterales</taxon>
        <taxon>Hafniaceae</taxon>
        <taxon>Edwardsiella</taxon>
    </lineage>
</organism>
<dbReference type="CDD" id="cd06661">
    <property type="entry name" value="GGCT_like"/>
    <property type="match status" value="1"/>
</dbReference>
<sequence length="116" mass="13424">MRVIVYGSLRRKQGNSHWMTNATWLGDYVLEGYELYDLGHYPAVVPGEGRVYCEVYRITSSILAELDELKSNSKDYRRELIKTPYGVAWIYIYLNEVSGLPRIASGDWLKRDDEVA</sequence>
<proteinExistence type="inferred from homology"/>
<evidence type="ECO:0000313" key="5">
    <source>
        <dbReference type="Proteomes" id="UP000219788"/>
    </source>
</evidence>
<dbReference type="GO" id="GO:0016740">
    <property type="term" value="F:transferase activity"/>
    <property type="evidence" value="ECO:0007669"/>
    <property type="project" value="UniProtKB-KW"/>
</dbReference>
<dbReference type="OrthoDB" id="482277at2"/>
<dbReference type="SUPFAM" id="SSF110857">
    <property type="entry name" value="Gamma-glutamyl cyclotransferase-like"/>
    <property type="match status" value="1"/>
</dbReference>
<dbReference type="InterPro" id="IPR009288">
    <property type="entry name" value="AIG2-like_dom"/>
</dbReference>
<dbReference type="AlphaFoldDB" id="A0A2A7U6G4"/>
<dbReference type="FunFam" id="3.10.490.10:FF:000001">
    <property type="entry name" value="Gamma-glutamylcyclotransferase ytfP"/>
    <property type="match status" value="1"/>
</dbReference>
<feature type="domain" description="Gamma-glutamylcyclotransferase AIG2-like" evidence="3">
    <location>
        <begin position="3"/>
        <end position="109"/>
    </location>
</feature>
<dbReference type="InterPro" id="IPR013024">
    <property type="entry name" value="GGCT-like"/>
</dbReference>
<keyword evidence="4" id="KW-0808">Transferase</keyword>
<dbReference type="Pfam" id="PF06094">
    <property type="entry name" value="GGACT"/>
    <property type="match status" value="1"/>
</dbReference>
<accession>A0A2A7U6G4</accession>
<evidence type="ECO:0000259" key="3">
    <source>
        <dbReference type="Pfam" id="PF06094"/>
    </source>
</evidence>
<comment type="caution">
    <text evidence="4">The sequence shown here is derived from an EMBL/GenBank/DDBJ whole genome shotgun (WGS) entry which is preliminary data.</text>
</comment>
<reference evidence="5" key="1">
    <citation type="submission" date="2017-09" db="EMBL/GenBank/DDBJ databases">
        <title>FDA dAtabase for Regulatory Grade micrObial Sequences (FDA-ARGOS): Supporting development and validation of Infectious Disease Dx tests.</title>
        <authorList>
            <person name="Goldberg B."/>
            <person name="Campos J."/>
            <person name="Tallon L."/>
            <person name="Sadzewicz L."/>
            <person name="Ott S."/>
            <person name="Zhao X."/>
            <person name="Nagaraj S."/>
            <person name="Vavikolanu K."/>
            <person name="Aluvathingal J."/>
            <person name="Nadendla S."/>
            <person name="Geyer C."/>
            <person name="Sichtig H."/>
        </authorList>
    </citation>
    <scope>NUCLEOTIDE SEQUENCE [LARGE SCALE GENOMIC DNA]</scope>
    <source>
        <strain evidence="5">FDAARGOS_370</strain>
    </source>
</reference>
<protein>
    <recommendedName>
        <fullName evidence="2">Gamma-glutamylcyclotransferase family protein YtfP</fullName>
    </recommendedName>
</protein>
<dbReference type="RefSeq" id="WP_005281272.1">
    <property type="nucleotide sequence ID" value="NZ_AP028090.1"/>
</dbReference>
<dbReference type="Gene3D" id="3.10.490.10">
    <property type="entry name" value="Gamma-glutamyl cyclotransferase-like"/>
    <property type="match status" value="1"/>
</dbReference>
<evidence type="ECO:0000313" key="4">
    <source>
        <dbReference type="EMBL" id="PEH73833.1"/>
    </source>
</evidence>
<dbReference type="STRING" id="636.AAW15_14135"/>
<dbReference type="InterPro" id="IPR036568">
    <property type="entry name" value="GGCT-like_sf"/>
</dbReference>
<gene>
    <name evidence="4" type="ORF">CRM76_18805</name>
</gene>
<dbReference type="EMBL" id="PDDV01000013">
    <property type="protein sequence ID" value="PEH73833.1"/>
    <property type="molecule type" value="Genomic_DNA"/>
</dbReference>
<dbReference type="GeneID" id="93122830"/>
<evidence type="ECO:0000256" key="1">
    <source>
        <dbReference type="ARBA" id="ARBA00008861"/>
    </source>
</evidence>
<comment type="similarity">
    <text evidence="1">Belongs to the gamma-glutamylcyclotransferase family.</text>
</comment>
<name>A0A2A7U6G4_EDWTA</name>
<dbReference type="Proteomes" id="UP000219788">
    <property type="component" value="Unassembled WGS sequence"/>
</dbReference>